<sequence length="449" mass="51129">MVKEEIIAAVKNHPSNKIKFAIVDIDGVLRGKYIHKDKFFDGLDSHFGFCDVVYGWDSADKLYDQSSVTGWETGFPDGQARVDLSTFRKVPWDRDVPFFLADYAAGEPSRGVCPRSLLQEISQKAESMGYHAQFAMEYEWFNFKKTTESSDDRNYQNPIPIFDEMFGYSLIRLAQGSNYFNDIFDQCEAYDVTLEGLHTETGPGVFEAAIQKDSILRAADKGVLFKTAIKEIAHPYDIVPSFMAKWNPDLPGCSGHMHQSLLDDKGKNLFYNPKGEHHMSELMEHYLAGQLHCMPQLMPFFAPTVNSYKRLVEGAWAPTTVTWGIDNRTTALRVINGKESAMRIEHRVPGADVNPYLCMVAGLASGLYGIENKLKLPAVTKGNAYENKRVKKLPSNLYDATQNMKRSKLAKELMGAEFVKHFAMTREHEWNEYIKTVSDWELKRYFEII</sequence>
<dbReference type="InterPro" id="IPR036651">
    <property type="entry name" value="Gln_synt_N_sf"/>
</dbReference>
<proteinExistence type="inferred from homology"/>
<dbReference type="AlphaFoldDB" id="A0A1M6N081"/>
<gene>
    <name evidence="8" type="ORF">SAMN04488028_10235</name>
</gene>
<dbReference type="EMBL" id="FRAA01000002">
    <property type="protein sequence ID" value="SHJ89033.1"/>
    <property type="molecule type" value="Genomic_DNA"/>
</dbReference>
<evidence type="ECO:0000256" key="2">
    <source>
        <dbReference type="ARBA" id="ARBA00022598"/>
    </source>
</evidence>
<dbReference type="PROSITE" id="PS51987">
    <property type="entry name" value="GS_CATALYTIC"/>
    <property type="match status" value="1"/>
</dbReference>
<evidence type="ECO:0000256" key="6">
    <source>
        <dbReference type="RuleBase" id="RU000384"/>
    </source>
</evidence>
<name>A0A1M6N081_REIAG</name>
<dbReference type="STRING" id="156994.SAMN04488028_10235"/>
<evidence type="ECO:0000256" key="5">
    <source>
        <dbReference type="PROSITE-ProRule" id="PRU01331"/>
    </source>
</evidence>
<dbReference type="SMART" id="SM01230">
    <property type="entry name" value="Gln-synt_C"/>
    <property type="match status" value="1"/>
</dbReference>
<dbReference type="RefSeq" id="WP_073120725.1">
    <property type="nucleotide sequence ID" value="NZ_FRAA01000002.1"/>
</dbReference>
<dbReference type="PANTHER" id="PTHR43785">
    <property type="entry name" value="GAMMA-GLUTAMYLPUTRESCINE SYNTHETASE"/>
    <property type="match status" value="1"/>
</dbReference>
<dbReference type="Pfam" id="PF00120">
    <property type="entry name" value="Gln-synt_C"/>
    <property type="match status" value="1"/>
</dbReference>
<evidence type="ECO:0000313" key="8">
    <source>
        <dbReference type="EMBL" id="SHJ89033.1"/>
    </source>
</evidence>
<keyword evidence="3" id="KW-0547">Nucleotide-binding</keyword>
<evidence type="ECO:0000259" key="7">
    <source>
        <dbReference type="PROSITE" id="PS51987"/>
    </source>
</evidence>
<protein>
    <submittedName>
        <fullName evidence="8">Glutamine synthetase</fullName>
    </submittedName>
</protein>
<keyword evidence="2" id="KW-0436">Ligase</keyword>
<comment type="similarity">
    <text evidence="1 5 6">Belongs to the glutamine synthetase family.</text>
</comment>
<dbReference type="InterPro" id="IPR014746">
    <property type="entry name" value="Gln_synth/guanido_kin_cat_dom"/>
</dbReference>
<organism evidence="8 9">
    <name type="scientific">Reichenbachiella agariperforans</name>
    <dbReference type="NCBI Taxonomy" id="156994"/>
    <lineage>
        <taxon>Bacteria</taxon>
        <taxon>Pseudomonadati</taxon>
        <taxon>Bacteroidota</taxon>
        <taxon>Cytophagia</taxon>
        <taxon>Cytophagales</taxon>
        <taxon>Reichenbachiellaceae</taxon>
        <taxon>Reichenbachiella</taxon>
    </lineage>
</organism>
<evidence type="ECO:0000256" key="4">
    <source>
        <dbReference type="ARBA" id="ARBA00022840"/>
    </source>
</evidence>
<reference evidence="9" key="1">
    <citation type="submission" date="2016-11" db="EMBL/GenBank/DDBJ databases">
        <authorList>
            <person name="Varghese N."/>
            <person name="Submissions S."/>
        </authorList>
    </citation>
    <scope>NUCLEOTIDE SEQUENCE [LARGE SCALE GENOMIC DNA]</scope>
    <source>
        <strain evidence="9">DSM 26134</strain>
    </source>
</reference>
<dbReference type="GO" id="GO:0006576">
    <property type="term" value="P:biogenic amine metabolic process"/>
    <property type="evidence" value="ECO:0007669"/>
    <property type="project" value="UniProtKB-ARBA"/>
</dbReference>
<accession>A0A1M6N081</accession>
<dbReference type="GO" id="GO:0006542">
    <property type="term" value="P:glutamine biosynthetic process"/>
    <property type="evidence" value="ECO:0007669"/>
    <property type="project" value="InterPro"/>
</dbReference>
<dbReference type="GO" id="GO:0004356">
    <property type="term" value="F:glutamine synthetase activity"/>
    <property type="evidence" value="ECO:0007669"/>
    <property type="project" value="InterPro"/>
</dbReference>
<dbReference type="SUPFAM" id="SSF55931">
    <property type="entry name" value="Glutamine synthetase/guanido kinase"/>
    <property type="match status" value="1"/>
</dbReference>
<dbReference type="Gene3D" id="3.30.590.10">
    <property type="entry name" value="Glutamine synthetase/guanido kinase, catalytic domain"/>
    <property type="match status" value="1"/>
</dbReference>
<dbReference type="Gene3D" id="3.10.20.70">
    <property type="entry name" value="Glutamine synthetase, N-terminal domain"/>
    <property type="match status" value="1"/>
</dbReference>
<dbReference type="InterPro" id="IPR008146">
    <property type="entry name" value="Gln_synth_cat_dom"/>
</dbReference>
<dbReference type="FunFam" id="3.30.590.10:FF:000005">
    <property type="entry name" value="Probable glutamine synthetase"/>
    <property type="match status" value="1"/>
</dbReference>
<keyword evidence="4" id="KW-0067">ATP-binding</keyword>
<dbReference type="SUPFAM" id="SSF54368">
    <property type="entry name" value="Glutamine synthetase, N-terminal domain"/>
    <property type="match status" value="1"/>
</dbReference>
<dbReference type="PANTHER" id="PTHR43785:SF12">
    <property type="entry name" value="TYPE-1 GLUTAMINE SYNTHETASE 2"/>
    <property type="match status" value="1"/>
</dbReference>
<keyword evidence="9" id="KW-1185">Reference proteome</keyword>
<feature type="domain" description="GS catalytic" evidence="7">
    <location>
        <begin position="114"/>
        <end position="449"/>
    </location>
</feature>
<dbReference type="GO" id="GO:0042402">
    <property type="term" value="P:biogenic amine catabolic process"/>
    <property type="evidence" value="ECO:0007669"/>
    <property type="project" value="UniProtKB-ARBA"/>
</dbReference>
<evidence type="ECO:0000256" key="3">
    <source>
        <dbReference type="ARBA" id="ARBA00022741"/>
    </source>
</evidence>
<dbReference type="Proteomes" id="UP000184474">
    <property type="component" value="Unassembled WGS sequence"/>
</dbReference>
<evidence type="ECO:0000256" key="1">
    <source>
        <dbReference type="ARBA" id="ARBA00009897"/>
    </source>
</evidence>
<dbReference type="GO" id="GO:0005524">
    <property type="term" value="F:ATP binding"/>
    <property type="evidence" value="ECO:0007669"/>
    <property type="project" value="UniProtKB-KW"/>
</dbReference>
<evidence type="ECO:0000313" key="9">
    <source>
        <dbReference type="Proteomes" id="UP000184474"/>
    </source>
</evidence>